<protein>
    <recommendedName>
        <fullName evidence="3">Calcium-binding protein</fullName>
    </recommendedName>
</protein>
<evidence type="ECO:0000313" key="2">
    <source>
        <dbReference type="Proteomes" id="UP000605848"/>
    </source>
</evidence>
<dbReference type="InterPro" id="IPR011049">
    <property type="entry name" value="Serralysin-like_metalloprot_C"/>
</dbReference>
<reference evidence="1" key="1">
    <citation type="submission" date="2021-01" db="EMBL/GenBank/DDBJ databases">
        <title>Microvirga sp.</title>
        <authorList>
            <person name="Kim M.K."/>
        </authorList>
    </citation>
    <scope>NUCLEOTIDE SEQUENCE</scope>
    <source>
        <strain evidence="1">5420S-16</strain>
    </source>
</reference>
<evidence type="ECO:0000313" key="1">
    <source>
        <dbReference type="EMBL" id="MBL0407202.1"/>
    </source>
</evidence>
<accession>A0A936ZHB6</accession>
<proteinExistence type="predicted"/>
<dbReference type="GO" id="GO:0005509">
    <property type="term" value="F:calcium ion binding"/>
    <property type="evidence" value="ECO:0007669"/>
    <property type="project" value="InterPro"/>
</dbReference>
<sequence length="181" mass="19933">MAYNYFFFDEYRNFITNDDNLIFGTKSTSNPNGGNDVIRGLVGNDHIYAKFGDDIVDAGPGSDLINGGWGGDIFYFGGNSGYDVIKAFGRESGNDDTIVVEGNYNGYYVSPITDEVVLKFDHNGNGGTDARVLLSGVYETEWRTLEDRVIVDDTSTDAVLLAKAELARAELQNWNDILKVI</sequence>
<keyword evidence="2" id="KW-1185">Reference proteome</keyword>
<dbReference type="Gene3D" id="2.150.10.10">
    <property type="entry name" value="Serralysin-like metalloprotease, C-terminal"/>
    <property type="match status" value="1"/>
</dbReference>
<dbReference type="InterPro" id="IPR001343">
    <property type="entry name" value="Hemolysn_Ca-bd"/>
</dbReference>
<dbReference type="AlphaFoldDB" id="A0A936ZHB6"/>
<evidence type="ECO:0008006" key="3">
    <source>
        <dbReference type="Google" id="ProtNLM"/>
    </source>
</evidence>
<dbReference type="Proteomes" id="UP000605848">
    <property type="component" value="Unassembled WGS sequence"/>
</dbReference>
<dbReference type="Pfam" id="PF00353">
    <property type="entry name" value="HemolysinCabind"/>
    <property type="match status" value="1"/>
</dbReference>
<dbReference type="SUPFAM" id="SSF51120">
    <property type="entry name" value="beta-Roll"/>
    <property type="match status" value="1"/>
</dbReference>
<dbReference type="EMBL" id="JAEQMY010000068">
    <property type="protein sequence ID" value="MBL0407202.1"/>
    <property type="molecule type" value="Genomic_DNA"/>
</dbReference>
<gene>
    <name evidence="1" type="ORF">JKG68_25050</name>
</gene>
<name>A0A936ZHB6_9HYPH</name>
<organism evidence="1 2">
    <name type="scientific">Microvirga aerilata</name>
    <dbReference type="NCBI Taxonomy" id="670292"/>
    <lineage>
        <taxon>Bacteria</taxon>
        <taxon>Pseudomonadati</taxon>
        <taxon>Pseudomonadota</taxon>
        <taxon>Alphaproteobacteria</taxon>
        <taxon>Hyphomicrobiales</taxon>
        <taxon>Methylobacteriaceae</taxon>
        <taxon>Microvirga</taxon>
    </lineage>
</organism>
<dbReference type="RefSeq" id="WP_202064180.1">
    <property type="nucleotide sequence ID" value="NZ_JAEQMY010000068.1"/>
</dbReference>
<comment type="caution">
    <text evidence="1">The sequence shown here is derived from an EMBL/GenBank/DDBJ whole genome shotgun (WGS) entry which is preliminary data.</text>
</comment>